<dbReference type="GO" id="GO:0006369">
    <property type="term" value="P:termination of RNA polymerase II transcription"/>
    <property type="evidence" value="ECO:0007669"/>
    <property type="project" value="TreeGrafter"/>
</dbReference>
<reference evidence="7 8" key="1">
    <citation type="journal article" date="2023" name="BMC Biol.">
        <title>The compact genome of the sponge Oopsacas minuta (Hexactinellida) is lacking key metazoan core genes.</title>
        <authorList>
            <person name="Santini S."/>
            <person name="Schenkelaars Q."/>
            <person name="Jourda C."/>
            <person name="Duchesne M."/>
            <person name="Belahbib H."/>
            <person name="Rocher C."/>
            <person name="Selva M."/>
            <person name="Riesgo A."/>
            <person name="Vervoort M."/>
            <person name="Leys S.P."/>
            <person name="Kodjabachian L."/>
            <person name="Le Bivic A."/>
            <person name="Borchiellini C."/>
            <person name="Claverie J.M."/>
            <person name="Renard E."/>
        </authorList>
    </citation>
    <scope>NUCLEOTIDE SEQUENCE [LARGE SCALE GENOMIC DNA]</scope>
    <source>
        <strain evidence="7">SPO-2</strain>
    </source>
</reference>
<gene>
    <name evidence="6" type="primary">MED18</name>
    <name evidence="7" type="ORF">LOD99_13113</name>
</gene>
<evidence type="ECO:0000313" key="7">
    <source>
        <dbReference type="EMBL" id="KAI6645854.1"/>
    </source>
</evidence>
<proteinExistence type="inferred from homology"/>
<evidence type="ECO:0000256" key="3">
    <source>
        <dbReference type="ARBA" id="ARBA00023015"/>
    </source>
</evidence>
<dbReference type="Proteomes" id="UP001165289">
    <property type="component" value="Unassembled WGS sequence"/>
</dbReference>
<evidence type="ECO:0000256" key="2">
    <source>
        <dbReference type="ARBA" id="ARBA00009814"/>
    </source>
</evidence>
<dbReference type="Pfam" id="PF09637">
    <property type="entry name" value="Med18"/>
    <property type="match status" value="1"/>
</dbReference>
<comment type="similarity">
    <text evidence="2 6">Belongs to the Mediator complex subunit 18 family.</text>
</comment>
<keyword evidence="4 6" id="KW-0804">Transcription</keyword>
<dbReference type="PANTHER" id="PTHR13321">
    <property type="entry name" value="MEDIATOR OF RNA POLYMERASE II TRANSCRIPTION, SUBUNIT 18"/>
    <property type="match status" value="1"/>
</dbReference>
<evidence type="ECO:0000256" key="6">
    <source>
        <dbReference type="RuleBase" id="RU364150"/>
    </source>
</evidence>
<comment type="caution">
    <text evidence="7">The sequence shown here is derived from an EMBL/GenBank/DDBJ whole genome shotgun (WGS) entry which is preliminary data.</text>
</comment>
<dbReference type="AlphaFoldDB" id="A0AAV7JAW8"/>
<evidence type="ECO:0000256" key="1">
    <source>
        <dbReference type="ARBA" id="ARBA00004123"/>
    </source>
</evidence>
<comment type="subcellular location">
    <subcellularLocation>
        <location evidence="1 6">Nucleus</location>
    </subcellularLocation>
</comment>
<evidence type="ECO:0000256" key="4">
    <source>
        <dbReference type="ARBA" id="ARBA00023163"/>
    </source>
</evidence>
<name>A0AAV7JAW8_9METZ</name>
<accession>A0AAV7JAW8</accession>
<evidence type="ECO:0000256" key="5">
    <source>
        <dbReference type="ARBA" id="ARBA00023242"/>
    </source>
</evidence>
<comment type="function">
    <text evidence="6">Component of the Mediator complex, a coactivator involved in the regulated transcription of nearly all RNA polymerase II-dependent genes. Mediator functions as a bridge to convey information from gene-specific regulatory proteins to the basal RNA polymerase II transcription machinery. Mediator is recruited to promoters by direct interactions with regulatory proteins and serves as a scaffold for the assembly of a functional preinitiation complex with RNA polymerase II and the general transcription factors.</text>
</comment>
<dbReference type="PANTHER" id="PTHR13321:SF2">
    <property type="entry name" value="MEDIATOR OF RNA POLYMERASE II TRANSCRIPTION SUBUNIT 18"/>
    <property type="match status" value="1"/>
</dbReference>
<dbReference type="GO" id="GO:0003712">
    <property type="term" value="F:transcription coregulator activity"/>
    <property type="evidence" value="ECO:0007669"/>
    <property type="project" value="InterPro"/>
</dbReference>
<dbReference type="EMBL" id="JAKMXF010000365">
    <property type="protein sequence ID" value="KAI6645854.1"/>
    <property type="molecule type" value="Genomic_DNA"/>
</dbReference>
<evidence type="ECO:0000313" key="8">
    <source>
        <dbReference type="Proteomes" id="UP001165289"/>
    </source>
</evidence>
<keyword evidence="6" id="KW-0010">Activator</keyword>
<organism evidence="7 8">
    <name type="scientific">Oopsacas minuta</name>
    <dbReference type="NCBI Taxonomy" id="111878"/>
    <lineage>
        <taxon>Eukaryota</taxon>
        <taxon>Metazoa</taxon>
        <taxon>Porifera</taxon>
        <taxon>Hexactinellida</taxon>
        <taxon>Hexasterophora</taxon>
        <taxon>Lyssacinosida</taxon>
        <taxon>Leucopsacidae</taxon>
        <taxon>Oopsacas</taxon>
    </lineage>
</organism>
<keyword evidence="8" id="KW-1185">Reference proteome</keyword>
<keyword evidence="5 6" id="KW-0539">Nucleus</keyword>
<dbReference type="GO" id="GO:0006357">
    <property type="term" value="P:regulation of transcription by RNA polymerase II"/>
    <property type="evidence" value="ECO:0007669"/>
    <property type="project" value="InterPro"/>
</dbReference>
<dbReference type="InterPro" id="IPR019095">
    <property type="entry name" value="Mediator_Med18"/>
</dbReference>
<comment type="subunit">
    <text evidence="6">Component of the Mediator complex.</text>
</comment>
<dbReference type="GO" id="GO:0016592">
    <property type="term" value="C:mediator complex"/>
    <property type="evidence" value="ECO:0007669"/>
    <property type="project" value="InterPro"/>
</dbReference>
<sequence length="199" mass="22377">MPTGSVQHFLHGSISSNDTLQALLHLLRGLCEDAARGSIPFLDQEISYTIQLATGNSSMSLRARRSLMYEGYPWLLTYYGHTDSADSSRLVAVRTCVQAGTSDELPKFLSCIGFKKDFELVSKGHVFKKGDMRVIISKFYNPVKDPTHPDGYQPLANEYLVEMSAVSPKFCEVLAREMHTFAEQLKPLVYFEKFIPESL</sequence>
<keyword evidence="3 6" id="KW-0805">Transcription regulation</keyword>
<protein>
    <recommendedName>
        <fullName evidence="6">Mediator of RNA polymerase II transcription subunit 18</fullName>
    </recommendedName>
    <alternativeName>
        <fullName evidence="6">Mediator complex subunit 18</fullName>
    </alternativeName>
</protein>
<dbReference type="GO" id="GO:0070847">
    <property type="term" value="C:core mediator complex"/>
    <property type="evidence" value="ECO:0007669"/>
    <property type="project" value="TreeGrafter"/>
</dbReference>
<dbReference type="Gene3D" id="2.40.320.10">
    <property type="entry name" value="Hypothetical Protein Pfu-838710-001"/>
    <property type="match status" value="1"/>
</dbReference>